<reference evidence="1 2" key="1">
    <citation type="submission" date="2022-08" db="EMBL/GenBank/DDBJ databases">
        <title>novel species in genus Aeromicrobium.</title>
        <authorList>
            <person name="Ye L."/>
        </authorList>
    </citation>
    <scope>NUCLEOTIDE SEQUENCE [LARGE SCALE GENOMIC DNA]</scope>
    <source>
        <strain evidence="2">zg-Y1379</strain>
    </source>
</reference>
<sequence length="428" mass="47831">MPSRVAWLAFDADQQRQTQLLVAALNETSAIDELGLGVFRDLITGALHPGLTVLHTRAKYLLFIPHDFKSLSGDSADSVAAEAERREVRLISTLLDFYRADQSGDSDRGIIGRRGGADTRRPSDAYWGLLRRLDIVHGPGAASRRALFEEVAESKAAARGALGFRSDDDVDTESNTAWRELPPIALDRGFAFTREEADWLAQRFRDAERHVEPDRRSLIHWLLTESQADPVGALERLRDAHRPGEHEALESMPAATRHVVYLGSELNRVAYGARILYNYLCATGMPAHAPDRDEYVDRHDESLTAWAAEFRSDPVTPETIGALDDWARSELERRRAPGASIHRLRRAHSFLSDWQRLAESPIDLRSSDAAARLVTQREALLKPGRARINNTELLRTWGGESGLMNFDYNWVVARRVIGDVCEGLAANA</sequence>
<proteinExistence type="predicted"/>
<organism evidence="1 2">
    <name type="scientific">Aeromicrobium wangtongii</name>
    <dbReference type="NCBI Taxonomy" id="2969247"/>
    <lineage>
        <taxon>Bacteria</taxon>
        <taxon>Bacillati</taxon>
        <taxon>Actinomycetota</taxon>
        <taxon>Actinomycetes</taxon>
        <taxon>Propionibacteriales</taxon>
        <taxon>Nocardioidaceae</taxon>
        <taxon>Aeromicrobium</taxon>
    </lineage>
</organism>
<accession>A0ABY5M2D4</accession>
<gene>
    <name evidence="1" type="ORF">NQV15_10885</name>
</gene>
<dbReference type="RefSeq" id="WP_257125044.1">
    <property type="nucleotide sequence ID" value="NZ_CP102173.1"/>
</dbReference>
<protein>
    <submittedName>
        <fullName evidence="1">DUF6361 family protein</fullName>
    </submittedName>
</protein>
<dbReference type="EMBL" id="CP102173">
    <property type="protein sequence ID" value="UUP12360.1"/>
    <property type="molecule type" value="Genomic_DNA"/>
</dbReference>
<evidence type="ECO:0000313" key="2">
    <source>
        <dbReference type="Proteomes" id="UP001316184"/>
    </source>
</evidence>
<dbReference type="Proteomes" id="UP001316184">
    <property type="component" value="Chromosome"/>
</dbReference>
<name>A0ABY5M2D4_9ACTN</name>
<dbReference type="InterPro" id="IPR045941">
    <property type="entry name" value="DUF6361"/>
</dbReference>
<evidence type="ECO:0000313" key="1">
    <source>
        <dbReference type="EMBL" id="UUP12360.1"/>
    </source>
</evidence>
<keyword evidence="2" id="KW-1185">Reference proteome</keyword>
<dbReference type="Pfam" id="PF19888">
    <property type="entry name" value="DUF6361"/>
    <property type="match status" value="2"/>
</dbReference>